<reference evidence="1" key="1">
    <citation type="submission" date="2009-10" db="EMBL/GenBank/DDBJ databases">
        <title>Diversity of trophic interactions inside an arsenic-rich microbial ecosystem.</title>
        <authorList>
            <person name="Bertin P.N."/>
            <person name="Heinrich-Salmeron A."/>
            <person name="Pelletier E."/>
            <person name="Goulhen-Chollet F."/>
            <person name="Arsene-Ploetze F."/>
            <person name="Gallien S."/>
            <person name="Calteau A."/>
            <person name="Vallenet D."/>
            <person name="Casiot C."/>
            <person name="Chane-Woon-Ming B."/>
            <person name="Giloteaux L."/>
            <person name="Barakat M."/>
            <person name="Bonnefoy V."/>
            <person name="Bruneel O."/>
            <person name="Chandler M."/>
            <person name="Cleiss J."/>
            <person name="Duran R."/>
            <person name="Elbaz-Poulichet F."/>
            <person name="Fonknechten N."/>
            <person name="Lauga B."/>
            <person name="Mornico D."/>
            <person name="Ortet P."/>
            <person name="Schaeffer C."/>
            <person name="Siguier P."/>
            <person name="Alexander Thil Smith A."/>
            <person name="Van Dorsselaer A."/>
            <person name="Weissenbach J."/>
            <person name="Medigue C."/>
            <person name="Le Paslier D."/>
        </authorList>
    </citation>
    <scope>NUCLEOTIDE SEQUENCE</scope>
</reference>
<protein>
    <submittedName>
        <fullName evidence="1">Uncharacterized protein</fullName>
    </submittedName>
</protein>
<evidence type="ECO:0000313" key="1">
    <source>
        <dbReference type="EMBL" id="CBI07319.1"/>
    </source>
</evidence>
<organism evidence="1">
    <name type="scientific">mine drainage metagenome</name>
    <dbReference type="NCBI Taxonomy" id="410659"/>
    <lineage>
        <taxon>unclassified sequences</taxon>
        <taxon>metagenomes</taxon>
        <taxon>ecological metagenomes</taxon>
    </lineage>
</organism>
<dbReference type="AlphaFoldDB" id="E6QJA3"/>
<dbReference type="EMBL" id="CABQ01000087">
    <property type="protein sequence ID" value="CBI07319.1"/>
    <property type="molecule type" value="Genomic_DNA"/>
</dbReference>
<gene>
    <name evidence="1" type="ORF">CARN6_0652</name>
</gene>
<comment type="caution">
    <text evidence="1">The sequence shown here is derived from an EMBL/GenBank/DDBJ whole genome shotgun (WGS) entry which is preliminary data.</text>
</comment>
<name>E6QJA3_9ZZZZ</name>
<accession>E6QJA3</accession>
<sequence length="145" mass="16120">MRLMTSSGSSSIRYAGISRRARRCRLLRIAGVSRRALRIVSGRRVVTLLHRLLVLLLLRISLLASTMPYRIPAYAAYTGTDSRTRQGRTDLIADNRSSQRAQESTATRIRRSTIAGIGIVGTTGQSQSAYQEENRCFTHDNSPVP</sequence>
<proteinExistence type="predicted"/>